<dbReference type="InterPro" id="IPR018265">
    <property type="entry name" value="Ribosomal_bL35_CS"/>
</dbReference>
<dbReference type="PRINTS" id="PR00064">
    <property type="entry name" value="RIBOSOMALL35"/>
</dbReference>
<comment type="similarity">
    <text evidence="1 4">Belongs to the bacterial ribosomal protein bL35 family.</text>
</comment>
<dbReference type="InterPro" id="IPR037229">
    <property type="entry name" value="Ribosomal_bL35_sf"/>
</dbReference>
<dbReference type="HAMAP" id="MF_00514">
    <property type="entry name" value="Ribosomal_bL35"/>
    <property type="match status" value="1"/>
</dbReference>
<dbReference type="Gene3D" id="4.10.410.60">
    <property type="match status" value="1"/>
</dbReference>
<evidence type="ECO:0000256" key="2">
    <source>
        <dbReference type="ARBA" id="ARBA00022980"/>
    </source>
</evidence>
<keyword evidence="2 4" id="KW-0689">Ribosomal protein</keyword>
<dbReference type="NCBIfam" id="TIGR00001">
    <property type="entry name" value="rpmI_bact"/>
    <property type="match status" value="1"/>
</dbReference>
<dbReference type="SUPFAM" id="SSF143034">
    <property type="entry name" value="L35p-like"/>
    <property type="match status" value="1"/>
</dbReference>
<keyword evidence="5" id="KW-0934">Plastid</keyword>
<dbReference type="GO" id="GO:0009507">
    <property type="term" value="C:chloroplast"/>
    <property type="evidence" value="ECO:0007669"/>
    <property type="project" value="UniProtKB-SubCell"/>
</dbReference>
<organism evidence="5">
    <name type="scientific">Corallina officinalis</name>
    <name type="common">Coral seaweed</name>
    <dbReference type="NCBI Taxonomy" id="35170"/>
    <lineage>
        <taxon>Eukaryota</taxon>
        <taxon>Rhodophyta</taxon>
        <taxon>Florideophyceae</taxon>
        <taxon>Corallinophycidae</taxon>
        <taxon>Corallinales</taxon>
        <taxon>Corallinaceae</taxon>
        <taxon>Corallinoideae</taxon>
        <taxon>Corallina</taxon>
    </lineage>
</organism>
<dbReference type="EMBL" id="MT211887">
    <property type="protein sequence ID" value="QJF58993.1"/>
    <property type="molecule type" value="Genomic_DNA"/>
</dbReference>
<evidence type="ECO:0000313" key="5">
    <source>
        <dbReference type="EMBL" id="QJF58993.1"/>
    </source>
</evidence>
<dbReference type="AlphaFoldDB" id="A0A6M3WCB2"/>
<dbReference type="InterPro" id="IPR001706">
    <property type="entry name" value="Ribosomal_bL35"/>
</dbReference>
<dbReference type="PANTHER" id="PTHR33343">
    <property type="entry name" value="54S RIBOSOMAL PROTEIN BL35M"/>
    <property type="match status" value="1"/>
</dbReference>
<reference evidence="5" key="1">
    <citation type="submission" date="2020-03" db="EMBL/GenBank/DDBJ databases">
        <title>Mitochondrial and Plastid genome variability of Corallina officinalis (Corallinales, Rhodophyta).</title>
        <authorList>
            <person name="Yesson C."/>
            <person name="Bian X."/>
            <person name="Williamson C."/>
            <person name="Briscoe A.G."/>
            <person name="Brodie J."/>
        </authorList>
    </citation>
    <scope>NUCLEOTIDE SEQUENCE</scope>
</reference>
<comment type="subcellular location">
    <subcellularLocation>
        <location evidence="4">Plastid</location>
        <location evidence="4">Chloroplast</location>
    </subcellularLocation>
</comment>
<dbReference type="PROSITE" id="PS00936">
    <property type="entry name" value="RIBOSOMAL_L35"/>
    <property type="match status" value="1"/>
</dbReference>
<protein>
    <recommendedName>
        <fullName evidence="4">Large ribosomal subunit protein bL35c</fullName>
    </recommendedName>
</protein>
<evidence type="ECO:0000256" key="4">
    <source>
        <dbReference type="HAMAP-Rule" id="MF_00514"/>
    </source>
</evidence>
<dbReference type="EMBL" id="MT211886">
    <property type="protein sequence ID" value="QJF58794.1"/>
    <property type="molecule type" value="Genomic_DNA"/>
</dbReference>
<dbReference type="GO" id="GO:0015934">
    <property type="term" value="C:large ribosomal subunit"/>
    <property type="evidence" value="ECO:0007669"/>
    <property type="project" value="TreeGrafter"/>
</dbReference>
<dbReference type="Pfam" id="PF01632">
    <property type="entry name" value="Ribosomal_L35p"/>
    <property type="match status" value="1"/>
</dbReference>
<evidence type="ECO:0000256" key="3">
    <source>
        <dbReference type="ARBA" id="ARBA00023274"/>
    </source>
</evidence>
<proteinExistence type="inferred from homology"/>
<dbReference type="GO" id="GO:0003735">
    <property type="term" value="F:structural constituent of ribosome"/>
    <property type="evidence" value="ECO:0007669"/>
    <property type="project" value="InterPro"/>
</dbReference>
<sequence length="71" mass="8339">MLILEYMSKYKLKSSKSILKRFKITATGKLVRHRACRSHLLCKKTSQHKQKLRKVVVVKYVDAISLRPKIL</sequence>
<geneLocation type="chloroplast" evidence="5"/>
<keyword evidence="5" id="KW-0150">Chloroplast</keyword>
<gene>
    <name evidence="4 5" type="primary">rpl35</name>
</gene>
<accession>A0A6M3WCB2</accession>
<dbReference type="EMBL" id="MT211885">
    <property type="protein sequence ID" value="QJF58595.1"/>
    <property type="molecule type" value="Genomic_DNA"/>
</dbReference>
<keyword evidence="3 4" id="KW-0687">Ribonucleoprotein</keyword>
<evidence type="ECO:0000256" key="1">
    <source>
        <dbReference type="ARBA" id="ARBA00006598"/>
    </source>
</evidence>
<dbReference type="PANTHER" id="PTHR33343:SF1">
    <property type="entry name" value="LARGE RIBOSOMAL SUBUNIT PROTEIN BL35M"/>
    <property type="match status" value="1"/>
</dbReference>
<dbReference type="GO" id="GO:0006412">
    <property type="term" value="P:translation"/>
    <property type="evidence" value="ECO:0007669"/>
    <property type="project" value="UniProtKB-UniRule"/>
</dbReference>
<name>A0A6M3WCB2_COROI</name>
<dbReference type="InterPro" id="IPR021137">
    <property type="entry name" value="Ribosomal_bL35-like"/>
</dbReference>
<dbReference type="EMBL" id="MT211884">
    <property type="protein sequence ID" value="QJF58396.1"/>
    <property type="molecule type" value="Genomic_DNA"/>
</dbReference>